<reference evidence="1 2" key="1">
    <citation type="journal article" date="2019" name="Commun. Biol.">
        <title>The bagworm genome reveals a unique fibroin gene that provides high tensile strength.</title>
        <authorList>
            <person name="Kono N."/>
            <person name="Nakamura H."/>
            <person name="Ohtoshi R."/>
            <person name="Tomita M."/>
            <person name="Numata K."/>
            <person name="Arakawa K."/>
        </authorList>
    </citation>
    <scope>NUCLEOTIDE SEQUENCE [LARGE SCALE GENOMIC DNA]</scope>
</reference>
<keyword evidence="2" id="KW-1185">Reference proteome</keyword>
<gene>
    <name evidence="1" type="ORF">EVAR_95849_1</name>
</gene>
<dbReference type="OrthoDB" id="8775810at2759"/>
<dbReference type="Proteomes" id="UP000299102">
    <property type="component" value="Unassembled WGS sequence"/>
</dbReference>
<evidence type="ECO:0000313" key="2">
    <source>
        <dbReference type="Proteomes" id="UP000299102"/>
    </source>
</evidence>
<evidence type="ECO:0000313" key="1">
    <source>
        <dbReference type="EMBL" id="GBP39397.1"/>
    </source>
</evidence>
<organism evidence="1 2">
    <name type="scientific">Eumeta variegata</name>
    <name type="common">Bagworm moth</name>
    <name type="synonym">Eumeta japonica</name>
    <dbReference type="NCBI Taxonomy" id="151549"/>
    <lineage>
        <taxon>Eukaryota</taxon>
        <taxon>Metazoa</taxon>
        <taxon>Ecdysozoa</taxon>
        <taxon>Arthropoda</taxon>
        <taxon>Hexapoda</taxon>
        <taxon>Insecta</taxon>
        <taxon>Pterygota</taxon>
        <taxon>Neoptera</taxon>
        <taxon>Endopterygota</taxon>
        <taxon>Lepidoptera</taxon>
        <taxon>Glossata</taxon>
        <taxon>Ditrysia</taxon>
        <taxon>Tineoidea</taxon>
        <taxon>Psychidae</taxon>
        <taxon>Oiketicinae</taxon>
        <taxon>Eumeta</taxon>
    </lineage>
</organism>
<sequence>MRTQSETLTREVRPSASCSGGIDDKIDDDCKLGTSKFYAGMRLKTKVVGCYTDNLKRYEGGLRMDKVSVKYFLHADNQVILTPSACEL</sequence>
<comment type="caution">
    <text evidence="1">The sequence shown here is derived from an EMBL/GenBank/DDBJ whole genome shotgun (WGS) entry which is preliminary data.</text>
</comment>
<protein>
    <submittedName>
        <fullName evidence="1">Uncharacterized protein</fullName>
    </submittedName>
</protein>
<dbReference type="EMBL" id="BGZK01000365">
    <property type="protein sequence ID" value="GBP39397.1"/>
    <property type="molecule type" value="Genomic_DNA"/>
</dbReference>
<proteinExistence type="predicted"/>
<name>A0A4C1VM33_EUMVA</name>
<accession>A0A4C1VM33</accession>
<dbReference type="AlphaFoldDB" id="A0A4C1VM33"/>